<feature type="disulfide bond" evidence="12">
    <location>
        <begin position="184"/>
        <end position="199"/>
    </location>
</feature>
<feature type="transmembrane region" description="Helical" evidence="13">
    <location>
        <begin position="768"/>
        <end position="794"/>
    </location>
</feature>
<dbReference type="GO" id="GO:0016500">
    <property type="term" value="F:protein-hormone receptor activity"/>
    <property type="evidence" value="ECO:0007669"/>
    <property type="project" value="InterPro"/>
</dbReference>
<evidence type="ECO:0000256" key="5">
    <source>
        <dbReference type="ARBA" id="ARBA00022737"/>
    </source>
</evidence>
<dbReference type="InterPro" id="IPR002131">
    <property type="entry name" value="Gphrmn_rcpt_fam"/>
</dbReference>
<feature type="domain" description="G-protein coupled receptors family 1 profile" evidence="14">
    <location>
        <begin position="565"/>
        <end position="823"/>
    </location>
</feature>
<evidence type="ECO:0000256" key="11">
    <source>
        <dbReference type="ARBA" id="ARBA00023224"/>
    </source>
</evidence>
<evidence type="ECO:0000256" key="10">
    <source>
        <dbReference type="ARBA" id="ARBA00023170"/>
    </source>
</evidence>
<dbReference type="InterPro" id="IPR001611">
    <property type="entry name" value="Leu-rich_rpt"/>
</dbReference>
<dbReference type="InterPro" id="IPR032675">
    <property type="entry name" value="LRR_dom_sf"/>
</dbReference>
<evidence type="ECO:0000256" key="3">
    <source>
        <dbReference type="ARBA" id="ARBA00022614"/>
    </source>
</evidence>
<keyword evidence="6 13" id="KW-1133">Transmembrane helix</keyword>
<dbReference type="InterPro" id="IPR023415">
    <property type="entry name" value="LDLR_class-A_CS"/>
</dbReference>
<dbReference type="PRINTS" id="PR00373">
    <property type="entry name" value="GLYCHORMONER"/>
</dbReference>
<evidence type="ECO:0000259" key="14">
    <source>
        <dbReference type="PROSITE" id="PS50262"/>
    </source>
</evidence>
<keyword evidence="8 13" id="KW-0472">Membrane</keyword>
<organism evidence="15 16">
    <name type="scientific">Littorina saxatilis</name>
    <dbReference type="NCBI Taxonomy" id="31220"/>
    <lineage>
        <taxon>Eukaryota</taxon>
        <taxon>Metazoa</taxon>
        <taxon>Spiralia</taxon>
        <taxon>Lophotrochozoa</taxon>
        <taxon>Mollusca</taxon>
        <taxon>Gastropoda</taxon>
        <taxon>Caenogastropoda</taxon>
        <taxon>Littorinimorpha</taxon>
        <taxon>Littorinoidea</taxon>
        <taxon>Littorinidae</taxon>
        <taxon>Littorina</taxon>
    </lineage>
</organism>
<comment type="caution">
    <text evidence="12">Lacks conserved residue(s) required for the propagation of feature annotation.</text>
</comment>
<keyword evidence="2" id="KW-1003">Cell membrane</keyword>
<keyword evidence="4 13" id="KW-0812">Transmembrane</keyword>
<dbReference type="Pfam" id="PF13855">
    <property type="entry name" value="LRR_8"/>
    <property type="match status" value="1"/>
</dbReference>
<keyword evidence="3" id="KW-0433">Leucine-rich repeat</keyword>
<dbReference type="Gene3D" id="3.80.10.10">
    <property type="entry name" value="Ribonuclease Inhibitor"/>
    <property type="match status" value="1"/>
</dbReference>
<dbReference type="InterPro" id="IPR017452">
    <property type="entry name" value="GPCR_Rhodpsn_7TM"/>
</dbReference>
<keyword evidence="7" id="KW-0297">G-protein coupled receptor</keyword>
<gene>
    <name evidence="15" type="ORF">V1264_004947</name>
</gene>
<keyword evidence="9 12" id="KW-1015">Disulfide bond</keyword>
<dbReference type="GO" id="GO:0008528">
    <property type="term" value="F:G protein-coupled peptide receptor activity"/>
    <property type="evidence" value="ECO:0007669"/>
    <property type="project" value="TreeGrafter"/>
</dbReference>
<dbReference type="InterPro" id="IPR036055">
    <property type="entry name" value="LDL_receptor-like_sf"/>
</dbReference>
<feature type="transmembrane region" description="Helical" evidence="13">
    <location>
        <begin position="586"/>
        <end position="608"/>
    </location>
</feature>
<dbReference type="SUPFAM" id="SSF57424">
    <property type="entry name" value="LDL receptor-like module"/>
    <property type="match status" value="4"/>
</dbReference>
<sequence>MDVQRLPSSRDACVSISVRETILFHPTRCSEKNCNSFLCQSNIQPLENDRTARVEFPVVNNTAGVHHLRSVSILVRCPDEHLTHDFLSCDSESICGVVDPVSHCTSRTDSRSDPASEVSSTGRSAVTTEMFECYNRERTVHYSLLCDFRHDCSDQSDETHCKHQVETDKFSCSSGEFLGKDKVCDGLSDCLDASDETMCKSKHLSPPIRQRSPPPVIIYLDGRGNFTDVAMERNTTPCPATHFRCPGQSVFCMPVFLRCNEVNDCPGGEDELSCADFTCPGFYRCRGSSVCLHLSHLCDGWPQCPQRDDELNCDVPCPSVCQCQGLAFVCPQPFPTDNFPDLRYLDAEGSGIVPSALQQNFYLVYLSLADCGMDTWPRAVFQNLQLLDLSNNMVRSLYFHNFSSLPILRVLRLKGNPIRSFIKDDSSAKLHSVVSLDLSGTPITTFNSSQLADFPSLEVLNLSYSRVSRISEEGFSPFHKLRQLDIRGRELENYPSDLFTGLQHLSSIYASNFKLCCRAVLPELFNAKLCFAPQDELSSCDDLLRSNFYRVCLWVIGILSILGNAGCLVVRMIFQRRSITKSGYNMFVTNLSLADFLMGMYLTIVGTADQLYRGNYWWKEKTWKSSVTCRVAGFLSLLSSEVSALMICLVTLDRFIVLRFPLSSVRFKGRSAVVASGLAWLVGVLLAAVPLMSSLSHWRFYSQTGICIPLPVTRINFQGRDYSFGVMIVFNFILFVAIACGQAVIYWSIRANSMASQDTTNASRDLTVVRRLITVVISDFLCWFPIGVLGLMAYNGVTVPGEVNVAMAIFVLPLNSALNPFLYTLNIVIEKRRKAQENRLRKFLLTQAKAEKM</sequence>
<dbReference type="Gene3D" id="4.10.400.10">
    <property type="entry name" value="Low-density Lipoprotein Receptor"/>
    <property type="match status" value="4"/>
</dbReference>
<dbReference type="PANTHER" id="PTHR24372">
    <property type="entry name" value="GLYCOPROTEIN HORMONE RECEPTOR"/>
    <property type="match status" value="1"/>
</dbReference>
<dbReference type="Pfam" id="PF00057">
    <property type="entry name" value="Ldl_recept_a"/>
    <property type="match status" value="3"/>
</dbReference>
<dbReference type="PROSITE" id="PS50262">
    <property type="entry name" value="G_PROTEIN_RECEP_F1_2"/>
    <property type="match status" value="1"/>
</dbReference>
<comment type="subcellular location">
    <subcellularLocation>
        <location evidence="1">Cell membrane</location>
        <topology evidence="1">Multi-pass membrane protein</topology>
    </subcellularLocation>
</comment>
<dbReference type="EMBL" id="JBAMIC010000013">
    <property type="protein sequence ID" value="KAK7098059.1"/>
    <property type="molecule type" value="Genomic_DNA"/>
</dbReference>
<reference evidence="15 16" key="1">
    <citation type="submission" date="2024-02" db="EMBL/GenBank/DDBJ databases">
        <title>Chromosome-scale genome assembly of the rough periwinkle Littorina saxatilis.</title>
        <authorList>
            <person name="De Jode A."/>
            <person name="Faria R."/>
            <person name="Formenti G."/>
            <person name="Sims Y."/>
            <person name="Smith T.P."/>
            <person name="Tracey A."/>
            <person name="Wood J.M.D."/>
            <person name="Zagrodzka Z.B."/>
            <person name="Johannesson K."/>
            <person name="Butlin R.K."/>
            <person name="Leder E.H."/>
        </authorList>
    </citation>
    <scope>NUCLEOTIDE SEQUENCE [LARGE SCALE GENOMIC DNA]</scope>
    <source>
        <strain evidence="15">Snail1</strain>
        <tissue evidence="15">Muscle</tissue>
    </source>
</reference>
<dbReference type="Gene3D" id="1.20.1070.10">
    <property type="entry name" value="Rhodopsin 7-helix transmembrane proteins"/>
    <property type="match status" value="1"/>
</dbReference>
<dbReference type="AlphaFoldDB" id="A0AAN9G821"/>
<feature type="disulfide bond" evidence="12">
    <location>
        <begin position="279"/>
        <end position="291"/>
    </location>
</feature>
<feature type="transmembrane region" description="Helical" evidence="13">
    <location>
        <begin position="806"/>
        <end position="829"/>
    </location>
</feature>
<accession>A0AAN9G821</accession>
<dbReference type="GO" id="GO:0009755">
    <property type="term" value="P:hormone-mediated signaling pathway"/>
    <property type="evidence" value="ECO:0007669"/>
    <property type="project" value="TreeGrafter"/>
</dbReference>
<dbReference type="PROSITE" id="PS50068">
    <property type="entry name" value="LDLRA_2"/>
    <property type="match status" value="3"/>
</dbReference>
<dbReference type="PROSITE" id="PS00237">
    <property type="entry name" value="G_PROTEIN_RECEP_F1_1"/>
    <property type="match status" value="1"/>
</dbReference>
<dbReference type="CDD" id="cd00112">
    <property type="entry name" value="LDLa"/>
    <property type="match status" value="3"/>
</dbReference>
<dbReference type="GO" id="GO:0007189">
    <property type="term" value="P:adenylate cyclase-activating G protein-coupled receptor signaling pathway"/>
    <property type="evidence" value="ECO:0007669"/>
    <property type="project" value="TreeGrafter"/>
</dbReference>
<feature type="disulfide bond" evidence="12">
    <location>
        <begin position="298"/>
        <end position="313"/>
    </location>
</feature>
<feature type="disulfide bond" evidence="12">
    <location>
        <begin position="172"/>
        <end position="190"/>
    </location>
</feature>
<evidence type="ECO:0000256" key="12">
    <source>
        <dbReference type="PROSITE-ProRule" id="PRU00124"/>
    </source>
</evidence>
<evidence type="ECO:0000256" key="2">
    <source>
        <dbReference type="ARBA" id="ARBA00022475"/>
    </source>
</evidence>
<keyword evidence="11" id="KW-0807">Transducer</keyword>
<dbReference type="Proteomes" id="UP001374579">
    <property type="component" value="Unassembled WGS sequence"/>
</dbReference>
<feature type="transmembrane region" description="Helical" evidence="13">
    <location>
        <begin position="631"/>
        <end position="652"/>
    </location>
</feature>
<dbReference type="SMART" id="SM00192">
    <property type="entry name" value="LDLa"/>
    <property type="match status" value="4"/>
</dbReference>
<dbReference type="PRINTS" id="PR00237">
    <property type="entry name" value="GPCRRHODOPSN"/>
</dbReference>
<proteinExistence type="predicted"/>
<keyword evidence="5" id="KW-0677">Repeat</keyword>
<evidence type="ECO:0000313" key="16">
    <source>
        <dbReference type="Proteomes" id="UP001374579"/>
    </source>
</evidence>
<evidence type="ECO:0000256" key="4">
    <source>
        <dbReference type="ARBA" id="ARBA00022692"/>
    </source>
</evidence>
<evidence type="ECO:0000313" key="15">
    <source>
        <dbReference type="EMBL" id="KAK7098059.1"/>
    </source>
</evidence>
<feature type="transmembrane region" description="Helical" evidence="13">
    <location>
        <begin position="553"/>
        <end position="574"/>
    </location>
</feature>
<comment type="caution">
    <text evidence="15">The sequence shown here is derived from an EMBL/GenBank/DDBJ whole genome shotgun (WGS) entry which is preliminary data.</text>
</comment>
<keyword evidence="16" id="KW-1185">Reference proteome</keyword>
<dbReference type="SUPFAM" id="SSF81321">
    <property type="entry name" value="Family A G protein-coupled receptor-like"/>
    <property type="match status" value="1"/>
</dbReference>
<evidence type="ECO:0000256" key="13">
    <source>
        <dbReference type="SAM" id="Phobius"/>
    </source>
</evidence>
<dbReference type="GO" id="GO:0005886">
    <property type="term" value="C:plasma membrane"/>
    <property type="evidence" value="ECO:0007669"/>
    <property type="project" value="UniProtKB-SubCell"/>
</dbReference>
<keyword evidence="10" id="KW-0675">Receptor</keyword>
<evidence type="ECO:0000256" key="6">
    <source>
        <dbReference type="ARBA" id="ARBA00022989"/>
    </source>
</evidence>
<evidence type="ECO:0000256" key="8">
    <source>
        <dbReference type="ARBA" id="ARBA00023136"/>
    </source>
</evidence>
<dbReference type="InterPro" id="IPR000276">
    <property type="entry name" value="GPCR_Rhodpsn"/>
</dbReference>
<feature type="transmembrane region" description="Helical" evidence="13">
    <location>
        <begin position="722"/>
        <end position="747"/>
    </location>
</feature>
<dbReference type="InterPro" id="IPR002172">
    <property type="entry name" value="LDrepeatLR_classA_rpt"/>
</dbReference>
<evidence type="ECO:0000256" key="9">
    <source>
        <dbReference type="ARBA" id="ARBA00023157"/>
    </source>
</evidence>
<name>A0AAN9G821_9CAEN</name>
<evidence type="ECO:0000256" key="1">
    <source>
        <dbReference type="ARBA" id="ARBA00004651"/>
    </source>
</evidence>
<dbReference type="PANTHER" id="PTHR24372:SF77">
    <property type="entry name" value="G-PROTEIN COUPLED RECEPTORS FAMILY 1 PROFILE DOMAIN-CONTAINING PROTEIN"/>
    <property type="match status" value="1"/>
</dbReference>
<dbReference type="PROSITE" id="PS01209">
    <property type="entry name" value="LDLRA_1"/>
    <property type="match status" value="1"/>
</dbReference>
<feature type="transmembrane region" description="Helical" evidence="13">
    <location>
        <begin position="672"/>
        <end position="692"/>
    </location>
</feature>
<feature type="disulfide bond" evidence="12">
    <location>
        <begin position="259"/>
        <end position="274"/>
    </location>
</feature>
<dbReference type="Pfam" id="PF00001">
    <property type="entry name" value="7tm_1"/>
    <property type="match status" value="1"/>
</dbReference>
<dbReference type="SUPFAM" id="SSF52058">
    <property type="entry name" value="L domain-like"/>
    <property type="match status" value="1"/>
</dbReference>
<evidence type="ECO:0000256" key="7">
    <source>
        <dbReference type="ARBA" id="ARBA00023040"/>
    </source>
</evidence>
<protein>
    <recommendedName>
        <fullName evidence="14">G-protein coupled receptors family 1 profile domain-containing protein</fullName>
    </recommendedName>
</protein>